<dbReference type="Gene3D" id="1.20.1250.20">
    <property type="entry name" value="MFS general substrate transporter like domains"/>
    <property type="match status" value="1"/>
</dbReference>
<gene>
    <name evidence="9" type="ORF">TRIADDRAFT_31308</name>
</gene>
<dbReference type="HOGENOM" id="CLU_001265_46_15_1"/>
<evidence type="ECO:0000313" key="10">
    <source>
        <dbReference type="Proteomes" id="UP000009022"/>
    </source>
</evidence>
<dbReference type="Pfam" id="PF07690">
    <property type="entry name" value="MFS_1"/>
    <property type="match status" value="2"/>
</dbReference>
<feature type="transmembrane region" description="Helical" evidence="7">
    <location>
        <begin position="482"/>
        <end position="502"/>
    </location>
</feature>
<feature type="transmembrane region" description="Helical" evidence="7">
    <location>
        <begin position="420"/>
        <end position="439"/>
    </location>
</feature>
<dbReference type="InterPro" id="IPR036259">
    <property type="entry name" value="MFS_trans_sf"/>
</dbReference>
<comment type="subcellular location">
    <subcellularLocation>
        <location evidence="1">Membrane</location>
        <topology evidence="1">Multi-pass membrane protein</topology>
    </subcellularLocation>
</comment>
<sequence>MAIKEECIGGNDDDNTKKLKSDEEAGFDSDSTIDPNNSISSMDEIVEDIQIGLFHYLILISCGLCFAGYSIYYQAIGFIIISACDLDINTSNRGWLSMSLVIGFALGVGVLGRMADIYGRRRILLFSLTINVISMLASAFAFNYNMLVVMASIIGCSHGGLAVSVHTYVVEFFPRRYRGIAAGSMIGFLILGSLFSSTIALLILPHPFYKRMGNIYFSSWRLYLLINIIPMLIGYCIMPCMPDSIRFALEKSERKTVGLVLDKINRINSCCQNDKIFPKQYTMPLIPISDHLDDQNKMAVKNGLQNEIGHFQLFLKPPYLQRFLLLSIGWFGFCFSDQGFTIWLPTVVSYYTSGKVCRHSHHQIHNVSQKAMHDLGFDSFHCQVGENLKKVIMDILFGNLFSIPIAIMCLLLVNRIGRKWLYWPMITFCGFCILLILLIDNELSALILGSLFTSISNNTWIPYKTWSSELFPTKVRSTAIGIFNVIGHTGSILAMITFSLLFHKNCTATLIIFSSLGLLTGLAGLFLPDTTNADID</sequence>
<dbReference type="OrthoDB" id="3936150at2759"/>
<dbReference type="SUPFAM" id="SSF103473">
    <property type="entry name" value="MFS general substrate transporter"/>
    <property type="match status" value="1"/>
</dbReference>
<feature type="transmembrane region" description="Helical" evidence="7">
    <location>
        <begin position="93"/>
        <end position="111"/>
    </location>
</feature>
<dbReference type="PANTHER" id="PTHR23511">
    <property type="entry name" value="SYNAPTIC VESICLE GLYCOPROTEIN 2"/>
    <property type="match status" value="1"/>
</dbReference>
<dbReference type="InParanoid" id="B3S937"/>
<feature type="transmembrane region" description="Helical" evidence="7">
    <location>
        <begin position="508"/>
        <end position="527"/>
    </location>
</feature>
<proteinExistence type="predicted"/>
<dbReference type="eggNOG" id="KOG0255">
    <property type="taxonomic scope" value="Eukaryota"/>
</dbReference>
<dbReference type="InterPro" id="IPR020846">
    <property type="entry name" value="MFS_dom"/>
</dbReference>
<dbReference type="GO" id="GO:0016020">
    <property type="term" value="C:membrane"/>
    <property type="evidence" value="ECO:0007669"/>
    <property type="project" value="UniProtKB-SubCell"/>
</dbReference>
<dbReference type="PANTHER" id="PTHR23511:SF34">
    <property type="entry name" value="SYNAPTIC VESICLE GLYCOPROTEIN 2"/>
    <property type="match status" value="1"/>
</dbReference>
<keyword evidence="10" id="KW-1185">Reference proteome</keyword>
<protein>
    <recommendedName>
        <fullName evidence="8">Major facilitator superfamily (MFS) profile domain-containing protein</fullName>
    </recommendedName>
</protein>
<dbReference type="RefSeq" id="XP_002116744.1">
    <property type="nucleotide sequence ID" value="XM_002116708.1"/>
</dbReference>
<evidence type="ECO:0000256" key="6">
    <source>
        <dbReference type="SAM" id="MobiDB-lite"/>
    </source>
</evidence>
<dbReference type="InterPro" id="IPR005829">
    <property type="entry name" value="Sugar_transporter_CS"/>
</dbReference>
<dbReference type="GO" id="GO:0022857">
    <property type="term" value="F:transmembrane transporter activity"/>
    <property type="evidence" value="ECO:0007669"/>
    <property type="project" value="InterPro"/>
</dbReference>
<dbReference type="PROSITE" id="PS00216">
    <property type="entry name" value="SUGAR_TRANSPORT_1"/>
    <property type="match status" value="1"/>
</dbReference>
<keyword evidence="5 7" id="KW-0472">Membrane</keyword>
<feature type="transmembrane region" description="Helical" evidence="7">
    <location>
        <begin position="185"/>
        <end position="208"/>
    </location>
</feature>
<dbReference type="Proteomes" id="UP000009022">
    <property type="component" value="Unassembled WGS sequence"/>
</dbReference>
<dbReference type="AlphaFoldDB" id="B3S937"/>
<dbReference type="CDD" id="cd17316">
    <property type="entry name" value="MFS_SV2_like"/>
    <property type="match status" value="1"/>
</dbReference>
<dbReference type="PROSITE" id="PS50850">
    <property type="entry name" value="MFS"/>
    <property type="match status" value="1"/>
</dbReference>
<dbReference type="EMBL" id="DS985257">
    <property type="protein sequence ID" value="EDV20803.1"/>
    <property type="molecule type" value="Genomic_DNA"/>
</dbReference>
<evidence type="ECO:0000313" key="9">
    <source>
        <dbReference type="EMBL" id="EDV20803.1"/>
    </source>
</evidence>
<feature type="compositionally biased region" description="Basic and acidic residues" evidence="6">
    <location>
        <begin position="14"/>
        <end position="23"/>
    </location>
</feature>
<evidence type="ECO:0000256" key="5">
    <source>
        <dbReference type="ARBA" id="ARBA00023136"/>
    </source>
</evidence>
<organism evidence="9 10">
    <name type="scientific">Trichoplax adhaerens</name>
    <name type="common">Trichoplax reptans</name>
    <dbReference type="NCBI Taxonomy" id="10228"/>
    <lineage>
        <taxon>Eukaryota</taxon>
        <taxon>Metazoa</taxon>
        <taxon>Placozoa</taxon>
        <taxon>Uniplacotomia</taxon>
        <taxon>Trichoplacea</taxon>
        <taxon>Trichoplacidae</taxon>
        <taxon>Trichoplax</taxon>
    </lineage>
</organism>
<dbReference type="CTD" id="6757956"/>
<dbReference type="GeneID" id="6757956"/>
<evidence type="ECO:0000256" key="4">
    <source>
        <dbReference type="ARBA" id="ARBA00022989"/>
    </source>
</evidence>
<keyword evidence="3 7" id="KW-0812">Transmembrane</keyword>
<dbReference type="InterPro" id="IPR011701">
    <property type="entry name" value="MFS"/>
</dbReference>
<feature type="transmembrane region" description="Helical" evidence="7">
    <location>
        <begin position="395"/>
        <end position="413"/>
    </location>
</feature>
<reference evidence="9 10" key="1">
    <citation type="journal article" date="2008" name="Nature">
        <title>The Trichoplax genome and the nature of placozoans.</title>
        <authorList>
            <person name="Srivastava M."/>
            <person name="Begovic E."/>
            <person name="Chapman J."/>
            <person name="Putnam N.H."/>
            <person name="Hellsten U."/>
            <person name="Kawashima T."/>
            <person name="Kuo A."/>
            <person name="Mitros T."/>
            <person name="Salamov A."/>
            <person name="Carpenter M.L."/>
            <person name="Signorovitch A.Y."/>
            <person name="Moreno M.A."/>
            <person name="Kamm K."/>
            <person name="Grimwood J."/>
            <person name="Schmutz J."/>
            <person name="Shapiro H."/>
            <person name="Grigoriev I.V."/>
            <person name="Buss L.W."/>
            <person name="Schierwater B."/>
            <person name="Dellaporta S.L."/>
            <person name="Rokhsar D.S."/>
        </authorList>
    </citation>
    <scope>NUCLEOTIDE SEQUENCE [LARGE SCALE GENOMIC DNA]</scope>
    <source>
        <strain evidence="9 10">Grell-BS-1999</strain>
    </source>
</reference>
<feature type="transmembrane region" description="Helical" evidence="7">
    <location>
        <begin position="56"/>
        <end position="81"/>
    </location>
</feature>
<dbReference type="KEGG" id="tad:TRIADDRAFT_31308"/>
<feature type="transmembrane region" description="Helical" evidence="7">
    <location>
        <begin position="220"/>
        <end position="238"/>
    </location>
</feature>
<feature type="transmembrane region" description="Helical" evidence="7">
    <location>
        <begin position="323"/>
        <end position="344"/>
    </location>
</feature>
<evidence type="ECO:0000259" key="8">
    <source>
        <dbReference type="PROSITE" id="PS50850"/>
    </source>
</evidence>
<feature type="domain" description="Major facilitator superfamily (MFS) profile" evidence="8">
    <location>
        <begin position="56"/>
        <end position="532"/>
    </location>
</feature>
<feature type="transmembrane region" description="Helical" evidence="7">
    <location>
        <begin position="148"/>
        <end position="173"/>
    </location>
</feature>
<evidence type="ECO:0000256" key="3">
    <source>
        <dbReference type="ARBA" id="ARBA00022692"/>
    </source>
</evidence>
<accession>B3S937</accession>
<evidence type="ECO:0000256" key="2">
    <source>
        <dbReference type="ARBA" id="ARBA00022448"/>
    </source>
</evidence>
<name>B3S937_TRIAD</name>
<dbReference type="STRING" id="10228.B3S937"/>
<evidence type="ECO:0000256" key="7">
    <source>
        <dbReference type="SAM" id="Phobius"/>
    </source>
</evidence>
<feature type="region of interest" description="Disordered" evidence="6">
    <location>
        <begin position="1"/>
        <end position="31"/>
    </location>
</feature>
<keyword evidence="4 7" id="KW-1133">Transmembrane helix</keyword>
<evidence type="ECO:0000256" key="1">
    <source>
        <dbReference type="ARBA" id="ARBA00004141"/>
    </source>
</evidence>
<feature type="transmembrane region" description="Helical" evidence="7">
    <location>
        <begin position="123"/>
        <end position="142"/>
    </location>
</feature>
<dbReference type="PhylomeDB" id="B3S937"/>
<keyword evidence="2" id="KW-0813">Transport</keyword>